<dbReference type="Proteomes" id="UP000774750">
    <property type="component" value="Unassembled WGS sequence"/>
</dbReference>
<comment type="caution">
    <text evidence="18">The sequence shown here is derived from an EMBL/GenBank/DDBJ whole genome shotgun (WGS) entry which is preliminary data.</text>
</comment>
<dbReference type="InterPro" id="IPR036318">
    <property type="entry name" value="FAD-bd_PCMH-like_sf"/>
</dbReference>
<evidence type="ECO:0000256" key="11">
    <source>
        <dbReference type="ARBA" id="ARBA00022984"/>
    </source>
</evidence>
<keyword evidence="10 16" id="KW-0133">Cell shape</keyword>
<evidence type="ECO:0000256" key="5">
    <source>
        <dbReference type="ARBA" id="ARBA00022490"/>
    </source>
</evidence>
<comment type="similarity">
    <text evidence="16">Belongs to the MurB family.</text>
</comment>
<dbReference type="PANTHER" id="PTHR21071:SF4">
    <property type="entry name" value="UDP-N-ACETYLENOLPYRUVOYLGLUCOSAMINE REDUCTASE"/>
    <property type="match status" value="1"/>
</dbReference>
<dbReference type="GO" id="GO:0008762">
    <property type="term" value="F:UDP-N-acetylmuramate dehydrogenase activity"/>
    <property type="evidence" value="ECO:0007669"/>
    <property type="project" value="UniProtKB-UniRule"/>
</dbReference>
<keyword evidence="8 16" id="KW-0274">FAD</keyword>
<evidence type="ECO:0000256" key="3">
    <source>
        <dbReference type="ARBA" id="ARBA00004496"/>
    </source>
</evidence>
<comment type="subcellular location">
    <subcellularLocation>
        <location evidence="3 16">Cytoplasm</location>
    </subcellularLocation>
</comment>
<feature type="domain" description="FAD-binding PCMH-type" evidence="17">
    <location>
        <begin position="30"/>
        <end position="194"/>
    </location>
</feature>
<keyword evidence="13 16" id="KW-0131">Cell cycle</keyword>
<evidence type="ECO:0000256" key="13">
    <source>
        <dbReference type="ARBA" id="ARBA00023306"/>
    </source>
</evidence>
<evidence type="ECO:0000256" key="12">
    <source>
        <dbReference type="ARBA" id="ARBA00023002"/>
    </source>
</evidence>
<dbReference type="HAMAP" id="MF_00037">
    <property type="entry name" value="MurB"/>
    <property type="match status" value="1"/>
</dbReference>
<comment type="cofactor">
    <cofactor evidence="1 16">
        <name>FAD</name>
        <dbReference type="ChEBI" id="CHEBI:57692"/>
    </cofactor>
</comment>
<dbReference type="NCBIfam" id="NF010480">
    <property type="entry name" value="PRK13905.1"/>
    <property type="match status" value="1"/>
</dbReference>
<evidence type="ECO:0000256" key="14">
    <source>
        <dbReference type="ARBA" id="ARBA00023316"/>
    </source>
</evidence>
<dbReference type="RefSeq" id="WP_204445514.1">
    <property type="nucleotide sequence ID" value="NZ_JACJKY010000006.1"/>
</dbReference>
<evidence type="ECO:0000256" key="1">
    <source>
        <dbReference type="ARBA" id="ARBA00001974"/>
    </source>
</evidence>
<dbReference type="NCBIfam" id="TIGR00179">
    <property type="entry name" value="murB"/>
    <property type="match status" value="1"/>
</dbReference>
<proteinExistence type="inferred from homology"/>
<evidence type="ECO:0000256" key="16">
    <source>
        <dbReference type="HAMAP-Rule" id="MF_00037"/>
    </source>
</evidence>
<name>A0A938X4D8_9FIRM</name>
<dbReference type="PROSITE" id="PS51387">
    <property type="entry name" value="FAD_PCMH"/>
    <property type="match status" value="1"/>
</dbReference>
<keyword evidence="7 16" id="KW-0285">Flavoprotein</keyword>
<evidence type="ECO:0000256" key="2">
    <source>
        <dbReference type="ARBA" id="ARBA00003921"/>
    </source>
</evidence>
<dbReference type="GO" id="GO:0008360">
    <property type="term" value="P:regulation of cell shape"/>
    <property type="evidence" value="ECO:0007669"/>
    <property type="project" value="UniProtKB-KW"/>
</dbReference>
<comment type="pathway">
    <text evidence="4 16">Cell wall biogenesis; peptidoglycan biosynthesis.</text>
</comment>
<dbReference type="Gene3D" id="3.30.465.10">
    <property type="match status" value="1"/>
</dbReference>
<comment type="catalytic activity">
    <reaction evidence="15 16">
        <text>UDP-N-acetyl-alpha-D-muramate + NADP(+) = UDP-N-acetyl-3-O-(1-carboxyvinyl)-alpha-D-glucosamine + NADPH + H(+)</text>
        <dbReference type="Rhea" id="RHEA:12248"/>
        <dbReference type="ChEBI" id="CHEBI:15378"/>
        <dbReference type="ChEBI" id="CHEBI:57783"/>
        <dbReference type="ChEBI" id="CHEBI:58349"/>
        <dbReference type="ChEBI" id="CHEBI:68483"/>
        <dbReference type="ChEBI" id="CHEBI:70757"/>
        <dbReference type="EC" id="1.3.1.98"/>
    </reaction>
</comment>
<feature type="active site" evidence="16">
    <location>
        <position position="293"/>
    </location>
</feature>
<evidence type="ECO:0000259" key="17">
    <source>
        <dbReference type="PROSITE" id="PS51387"/>
    </source>
</evidence>
<dbReference type="InterPro" id="IPR006094">
    <property type="entry name" value="Oxid_FAD_bind_N"/>
</dbReference>
<protein>
    <recommendedName>
        <fullName evidence="16">UDP-N-acetylenolpyruvoylglucosamine reductase</fullName>
        <ecNumber evidence="16">1.3.1.98</ecNumber>
    </recommendedName>
    <alternativeName>
        <fullName evidence="16">UDP-N-acetylmuramate dehydrogenase</fullName>
    </alternativeName>
</protein>
<dbReference type="PANTHER" id="PTHR21071">
    <property type="entry name" value="UDP-N-ACETYLENOLPYRUVOYLGLUCOSAMINE REDUCTASE"/>
    <property type="match status" value="1"/>
</dbReference>
<keyword evidence="14 16" id="KW-0961">Cell wall biogenesis/degradation</keyword>
<evidence type="ECO:0000256" key="4">
    <source>
        <dbReference type="ARBA" id="ARBA00004752"/>
    </source>
</evidence>
<evidence type="ECO:0000313" key="18">
    <source>
        <dbReference type="EMBL" id="MBM6920537.1"/>
    </source>
</evidence>
<sequence length="299" mass="32470">MFDKLIERLKNESIPYKENIRLRDYTTFQIGGNCPLAVSPETAAQMQTVTTWLLENDCPYFVLGKGSNILASDNGYDGVLILTQSLRTIEKNENTVRCGAGVSLSKLCAFAASHALSGLEFAWGIPGSVGGAVYMNAGAYGGEIVDVIKSATFLEEDGTIRTLPAEELDLTYRHSCFTGTKRIILEAEFSLHPDEKEAISARMDDYIGRRTSKQPLDKPSAGSTFKRPKGGYASALIEQCGLKGFTIGGAQVSEKHSGFLINCGDATAADMEALIHHVQRVVKEQTGFSLECEVIHLGF</sequence>
<keyword evidence="19" id="KW-1185">Reference proteome</keyword>
<feature type="active site" evidence="16">
    <location>
        <position position="173"/>
    </location>
</feature>
<evidence type="ECO:0000256" key="10">
    <source>
        <dbReference type="ARBA" id="ARBA00022960"/>
    </source>
</evidence>
<keyword evidence="6 16" id="KW-0132">Cell division</keyword>
<dbReference type="InterPro" id="IPR036635">
    <property type="entry name" value="MurB_C_sf"/>
</dbReference>
<dbReference type="InterPro" id="IPR011601">
    <property type="entry name" value="MurB_C"/>
</dbReference>
<dbReference type="Pfam" id="PF01565">
    <property type="entry name" value="FAD_binding_4"/>
    <property type="match status" value="1"/>
</dbReference>
<organism evidence="18 19">
    <name type="scientific">Merdimmobilis hominis</name>
    <dbReference type="NCBI Taxonomy" id="2897707"/>
    <lineage>
        <taxon>Bacteria</taxon>
        <taxon>Bacillati</taxon>
        <taxon>Bacillota</taxon>
        <taxon>Clostridia</taxon>
        <taxon>Eubacteriales</taxon>
        <taxon>Oscillospiraceae</taxon>
        <taxon>Merdimmobilis</taxon>
    </lineage>
</organism>
<keyword evidence="12 16" id="KW-0560">Oxidoreductase</keyword>
<feature type="active site" description="Proton donor" evidence="16">
    <location>
        <position position="223"/>
    </location>
</feature>
<evidence type="ECO:0000256" key="8">
    <source>
        <dbReference type="ARBA" id="ARBA00022827"/>
    </source>
</evidence>
<dbReference type="Pfam" id="PF02873">
    <property type="entry name" value="MurB_C"/>
    <property type="match status" value="1"/>
</dbReference>
<gene>
    <name evidence="16 18" type="primary">murB</name>
    <name evidence="18" type="ORF">H6A12_05125</name>
</gene>
<evidence type="ECO:0000256" key="6">
    <source>
        <dbReference type="ARBA" id="ARBA00022618"/>
    </source>
</evidence>
<keyword evidence="5 16" id="KW-0963">Cytoplasm</keyword>
<reference evidence="18" key="1">
    <citation type="submission" date="2020-08" db="EMBL/GenBank/DDBJ databases">
        <authorList>
            <person name="Cejkova D."/>
            <person name="Kubasova T."/>
            <person name="Jahodarova E."/>
            <person name="Rychlik I."/>
        </authorList>
    </citation>
    <scope>NUCLEOTIDE SEQUENCE</scope>
    <source>
        <strain evidence="18">An559</strain>
    </source>
</reference>
<dbReference type="SUPFAM" id="SSF56194">
    <property type="entry name" value="Uridine diphospho-N-Acetylenolpyruvylglucosamine reductase, MurB, C-terminal domain"/>
    <property type="match status" value="1"/>
</dbReference>
<evidence type="ECO:0000256" key="9">
    <source>
        <dbReference type="ARBA" id="ARBA00022857"/>
    </source>
</evidence>
<dbReference type="InterPro" id="IPR016169">
    <property type="entry name" value="FAD-bd_PCMH_sub2"/>
</dbReference>
<dbReference type="GO" id="GO:0005829">
    <property type="term" value="C:cytosol"/>
    <property type="evidence" value="ECO:0007669"/>
    <property type="project" value="TreeGrafter"/>
</dbReference>
<dbReference type="Gene3D" id="3.90.78.10">
    <property type="entry name" value="UDP-N-acetylenolpyruvoylglucosamine reductase, C-terminal domain"/>
    <property type="match status" value="1"/>
</dbReference>
<dbReference type="InterPro" id="IPR003170">
    <property type="entry name" value="MurB"/>
</dbReference>
<evidence type="ECO:0000256" key="15">
    <source>
        <dbReference type="ARBA" id="ARBA00048914"/>
    </source>
</evidence>
<keyword evidence="9 16" id="KW-0521">NADP</keyword>
<dbReference type="EC" id="1.3.1.98" evidence="16"/>
<dbReference type="GO" id="GO:0071949">
    <property type="term" value="F:FAD binding"/>
    <property type="evidence" value="ECO:0007669"/>
    <property type="project" value="InterPro"/>
</dbReference>
<reference evidence="18" key="2">
    <citation type="journal article" date="2021" name="Sci. Rep.">
        <title>The distribution of antibiotic resistance genes in chicken gut microbiota commensals.</title>
        <authorList>
            <person name="Juricova H."/>
            <person name="Matiasovicova J."/>
            <person name="Kubasova T."/>
            <person name="Cejkova D."/>
            <person name="Rychlik I."/>
        </authorList>
    </citation>
    <scope>NUCLEOTIDE SEQUENCE</scope>
    <source>
        <strain evidence="18">An559</strain>
    </source>
</reference>
<accession>A0A938X4D8</accession>
<dbReference type="AlphaFoldDB" id="A0A938X4D8"/>
<dbReference type="Gene3D" id="3.30.43.10">
    <property type="entry name" value="Uridine Diphospho-n-acetylenolpyruvylglucosamine Reductase, domain 2"/>
    <property type="match status" value="1"/>
</dbReference>
<dbReference type="GO" id="GO:0009252">
    <property type="term" value="P:peptidoglycan biosynthetic process"/>
    <property type="evidence" value="ECO:0007669"/>
    <property type="project" value="UniProtKB-UniRule"/>
</dbReference>
<evidence type="ECO:0000256" key="7">
    <source>
        <dbReference type="ARBA" id="ARBA00022630"/>
    </source>
</evidence>
<dbReference type="InterPro" id="IPR016167">
    <property type="entry name" value="FAD-bd_PCMH_sub1"/>
</dbReference>
<keyword evidence="11 16" id="KW-0573">Peptidoglycan synthesis</keyword>
<evidence type="ECO:0000313" key="19">
    <source>
        <dbReference type="Proteomes" id="UP000774750"/>
    </source>
</evidence>
<dbReference type="SUPFAM" id="SSF56176">
    <property type="entry name" value="FAD-binding/transporter-associated domain-like"/>
    <property type="match status" value="1"/>
</dbReference>
<dbReference type="GO" id="GO:0051301">
    <property type="term" value="P:cell division"/>
    <property type="evidence" value="ECO:0007669"/>
    <property type="project" value="UniProtKB-KW"/>
</dbReference>
<dbReference type="EMBL" id="JACJKY010000006">
    <property type="protein sequence ID" value="MBM6920537.1"/>
    <property type="molecule type" value="Genomic_DNA"/>
</dbReference>
<dbReference type="GO" id="GO:0071555">
    <property type="term" value="P:cell wall organization"/>
    <property type="evidence" value="ECO:0007669"/>
    <property type="project" value="UniProtKB-KW"/>
</dbReference>
<dbReference type="InterPro" id="IPR016166">
    <property type="entry name" value="FAD-bd_PCMH"/>
</dbReference>
<comment type="function">
    <text evidence="2 16">Cell wall formation.</text>
</comment>